<proteinExistence type="predicted"/>
<dbReference type="HOGENOM" id="CLU_095741_0_1_1"/>
<organism evidence="1 2">
    <name type="scientific">Fomitopsis schrenkii</name>
    <name type="common">Brown rot fungus</name>
    <dbReference type="NCBI Taxonomy" id="2126942"/>
    <lineage>
        <taxon>Eukaryota</taxon>
        <taxon>Fungi</taxon>
        <taxon>Dikarya</taxon>
        <taxon>Basidiomycota</taxon>
        <taxon>Agaricomycotina</taxon>
        <taxon>Agaricomycetes</taxon>
        <taxon>Polyporales</taxon>
        <taxon>Fomitopsis</taxon>
    </lineage>
</organism>
<dbReference type="AlphaFoldDB" id="S8DK84"/>
<name>S8DK84_FOMSC</name>
<reference evidence="1 2" key="1">
    <citation type="journal article" date="2012" name="Science">
        <title>The Paleozoic origin of enzymatic lignin decomposition reconstructed from 31 fungal genomes.</title>
        <authorList>
            <person name="Floudas D."/>
            <person name="Binder M."/>
            <person name="Riley R."/>
            <person name="Barry K."/>
            <person name="Blanchette R.A."/>
            <person name="Henrissat B."/>
            <person name="Martinez A.T."/>
            <person name="Otillar R."/>
            <person name="Spatafora J.W."/>
            <person name="Yadav J.S."/>
            <person name="Aerts A."/>
            <person name="Benoit I."/>
            <person name="Boyd A."/>
            <person name="Carlson A."/>
            <person name="Copeland A."/>
            <person name="Coutinho P.M."/>
            <person name="de Vries R.P."/>
            <person name="Ferreira P."/>
            <person name="Findley K."/>
            <person name="Foster B."/>
            <person name="Gaskell J."/>
            <person name="Glotzer D."/>
            <person name="Gorecki P."/>
            <person name="Heitman J."/>
            <person name="Hesse C."/>
            <person name="Hori C."/>
            <person name="Igarashi K."/>
            <person name="Jurgens J.A."/>
            <person name="Kallen N."/>
            <person name="Kersten P."/>
            <person name="Kohler A."/>
            <person name="Kuees U."/>
            <person name="Kumar T.K.A."/>
            <person name="Kuo A."/>
            <person name="LaButti K."/>
            <person name="Larrondo L.F."/>
            <person name="Lindquist E."/>
            <person name="Ling A."/>
            <person name="Lombard V."/>
            <person name="Lucas S."/>
            <person name="Lundell T."/>
            <person name="Martin R."/>
            <person name="McLaughlin D.J."/>
            <person name="Morgenstern I."/>
            <person name="Morin E."/>
            <person name="Murat C."/>
            <person name="Nagy L.G."/>
            <person name="Nolan M."/>
            <person name="Ohm R.A."/>
            <person name="Patyshakuliyeva A."/>
            <person name="Rokas A."/>
            <person name="Ruiz-Duenas F.J."/>
            <person name="Sabat G."/>
            <person name="Salamov A."/>
            <person name="Samejima M."/>
            <person name="Schmutz J."/>
            <person name="Slot J.C."/>
            <person name="St John F."/>
            <person name="Stenlid J."/>
            <person name="Sun H."/>
            <person name="Sun S."/>
            <person name="Syed K."/>
            <person name="Tsang A."/>
            <person name="Wiebenga A."/>
            <person name="Young D."/>
            <person name="Pisabarro A."/>
            <person name="Eastwood D.C."/>
            <person name="Martin F."/>
            <person name="Cullen D."/>
            <person name="Grigoriev I.V."/>
            <person name="Hibbett D.S."/>
        </authorList>
    </citation>
    <scope>NUCLEOTIDE SEQUENCE</scope>
    <source>
        <strain evidence="2">FP-58527</strain>
    </source>
</reference>
<evidence type="ECO:0000313" key="1">
    <source>
        <dbReference type="EMBL" id="EPS94006.1"/>
    </source>
</evidence>
<dbReference type="EMBL" id="KE504248">
    <property type="protein sequence ID" value="EPS94006.1"/>
    <property type="molecule type" value="Genomic_DNA"/>
</dbReference>
<dbReference type="eggNOG" id="ENOG502SQ06">
    <property type="taxonomic scope" value="Eukaryota"/>
</dbReference>
<dbReference type="OrthoDB" id="3016366at2759"/>
<accession>S8DK84</accession>
<keyword evidence="2" id="KW-1185">Reference proteome</keyword>
<protein>
    <submittedName>
        <fullName evidence="1">Uncharacterized protein</fullName>
    </submittedName>
</protein>
<gene>
    <name evidence="1" type="ORF">FOMPIDRAFT_89681</name>
</gene>
<sequence length="158" mass="17923">MASLEVGSLYVLLDLRSADLSDRTFHWALYLHKADKPYPKGHEYHIKTLGEGWIPDHAPLSGITKGFLLVCLVRVARDIPACRWGELEELVTMNDGQINDGTFTCRIWVLQALERLQTAQVIKYGDALLLEERLKEIGNSHRATAITNEQPRPIEDML</sequence>
<dbReference type="InParanoid" id="S8DK84"/>
<dbReference type="Proteomes" id="UP000015241">
    <property type="component" value="Unassembled WGS sequence"/>
</dbReference>
<evidence type="ECO:0000313" key="2">
    <source>
        <dbReference type="Proteomes" id="UP000015241"/>
    </source>
</evidence>